<dbReference type="Pfam" id="PF05147">
    <property type="entry name" value="LANC_like"/>
    <property type="match status" value="1"/>
</dbReference>
<dbReference type="SUPFAM" id="SSF158745">
    <property type="entry name" value="LanC-like"/>
    <property type="match status" value="1"/>
</dbReference>
<dbReference type="SMART" id="SM01260">
    <property type="entry name" value="LANC_like"/>
    <property type="match status" value="1"/>
</dbReference>
<comment type="caution">
    <text evidence="3">The sequence shown here is derived from an EMBL/GenBank/DDBJ whole genome shotgun (WGS) entry which is preliminary data.</text>
</comment>
<dbReference type="PANTHER" id="PTHR12736">
    <property type="entry name" value="LANC-LIKE PROTEIN"/>
    <property type="match status" value="1"/>
</dbReference>
<accession>A0AAV7KJK2</accession>
<dbReference type="InterPro" id="IPR012341">
    <property type="entry name" value="6hp_glycosidase-like_sf"/>
</dbReference>
<dbReference type="PRINTS" id="PR01950">
    <property type="entry name" value="LANCSUPER"/>
</dbReference>
<dbReference type="GO" id="GO:0005975">
    <property type="term" value="P:carbohydrate metabolic process"/>
    <property type="evidence" value="ECO:0007669"/>
    <property type="project" value="InterPro"/>
</dbReference>
<feature type="binding site" evidence="2">
    <location>
        <position position="357"/>
    </location>
    <ligand>
        <name>Zn(2+)</name>
        <dbReference type="ChEBI" id="CHEBI:29105"/>
    </ligand>
</feature>
<dbReference type="GO" id="GO:0031179">
    <property type="term" value="P:peptide modification"/>
    <property type="evidence" value="ECO:0007669"/>
    <property type="project" value="InterPro"/>
</dbReference>
<sequence length="432" mass="48143">MATETEDKEFVPTFEIKSHPTDIRAYQNPFPDYMSAMSNETSLIHIAQEIVISTDFINKIKYFIAEQLEVIGDNYLDKLSYQDDKTVYTGSCGLAFLYIKLGNGMYKRDSKAAKSFLEMAGEILETARDEVYKAYPAFLMGDGGPWTLSILHAQATGDKDSIAKYTAELVHLHHHVVCSKKNNEDELLYGSAGYLYCLLLVRKLVPEANINDELVKKVSDVLVEHGIKLAQSLGPIPPLMYSFAAKQYIGAAHGLAGVVYILLCSAELMGSNENMDNIISCLEYLQGVKYASGNFPTQFGDTDDMRLHWCHGAPGIAVLFCKAYSVTHNIKYLKTAVQAARLVWDRGLIKKGISLCHGVAGNAYTFLQLFKVTQDAEYLYNALKFAEWCIDATKARGRPDRPFTLFEGLAGAIYFLNDLLDIKNAAFPGYEL</sequence>
<dbReference type="AlphaFoldDB" id="A0AAV7KJK2"/>
<keyword evidence="4" id="KW-1185">Reference proteome</keyword>
<name>A0AAV7KJK2_9METZ</name>
<dbReference type="CDD" id="cd04794">
    <property type="entry name" value="euk_LANCL"/>
    <property type="match status" value="1"/>
</dbReference>
<dbReference type="GO" id="GO:0046872">
    <property type="term" value="F:metal ion binding"/>
    <property type="evidence" value="ECO:0007669"/>
    <property type="project" value="UniProtKB-KW"/>
</dbReference>
<dbReference type="GO" id="GO:0005886">
    <property type="term" value="C:plasma membrane"/>
    <property type="evidence" value="ECO:0007669"/>
    <property type="project" value="TreeGrafter"/>
</dbReference>
<reference evidence="3 4" key="1">
    <citation type="journal article" date="2023" name="BMC Biol.">
        <title>The compact genome of the sponge Oopsacas minuta (Hexactinellida) is lacking key metazoan core genes.</title>
        <authorList>
            <person name="Santini S."/>
            <person name="Schenkelaars Q."/>
            <person name="Jourda C."/>
            <person name="Duchesne M."/>
            <person name="Belahbib H."/>
            <person name="Rocher C."/>
            <person name="Selva M."/>
            <person name="Riesgo A."/>
            <person name="Vervoort M."/>
            <person name="Leys S.P."/>
            <person name="Kodjabachian L."/>
            <person name="Le Bivic A."/>
            <person name="Borchiellini C."/>
            <person name="Claverie J.M."/>
            <person name="Renard E."/>
        </authorList>
    </citation>
    <scope>NUCLEOTIDE SEQUENCE [LARGE SCALE GENOMIC DNA]</scope>
    <source>
        <strain evidence="3">SPO-2</strain>
    </source>
</reference>
<feature type="binding site" evidence="2">
    <location>
        <position position="356"/>
    </location>
    <ligand>
        <name>Zn(2+)</name>
        <dbReference type="ChEBI" id="CHEBI:29105"/>
    </ligand>
</feature>
<gene>
    <name evidence="3" type="ORF">LOD99_13950</name>
</gene>
<dbReference type="Gene3D" id="1.50.10.10">
    <property type="match status" value="1"/>
</dbReference>
<dbReference type="EMBL" id="JAKMXF010000033">
    <property type="protein sequence ID" value="KAI6660364.1"/>
    <property type="molecule type" value="Genomic_DNA"/>
</dbReference>
<organism evidence="3 4">
    <name type="scientific">Oopsacas minuta</name>
    <dbReference type="NCBI Taxonomy" id="111878"/>
    <lineage>
        <taxon>Eukaryota</taxon>
        <taxon>Metazoa</taxon>
        <taxon>Porifera</taxon>
        <taxon>Hexactinellida</taxon>
        <taxon>Hexasterophora</taxon>
        <taxon>Lyssacinosida</taxon>
        <taxon>Leucopsacidae</taxon>
        <taxon>Oopsacas</taxon>
    </lineage>
</organism>
<dbReference type="PANTHER" id="PTHR12736:SF21">
    <property type="entry name" value="LANC-LIKE PROTEIN 2"/>
    <property type="match status" value="1"/>
</dbReference>
<dbReference type="InterPro" id="IPR020464">
    <property type="entry name" value="LanC-like_prot_euk"/>
</dbReference>
<proteinExistence type="inferred from homology"/>
<evidence type="ECO:0000313" key="3">
    <source>
        <dbReference type="EMBL" id="KAI6660364.1"/>
    </source>
</evidence>
<evidence type="ECO:0000256" key="2">
    <source>
        <dbReference type="PIRSR" id="PIRSR607822-1"/>
    </source>
</evidence>
<dbReference type="Proteomes" id="UP001165289">
    <property type="component" value="Unassembled WGS sequence"/>
</dbReference>
<keyword evidence="2" id="KW-0479">Metal-binding</keyword>
<protein>
    <submittedName>
        <fullName evidence="3">LanC-like protein 2</fullName>
    </submittedName>
</protein>
<dbReference type="InterPro" id="IPR007822">
    <property type="entry name" value="LANC-like"/>
</dbReference>
<evidence type="ECO:0000313" key="4">
    <source>
        <dbReference type="Proteomes" id="UP001165289"/>
    </source>
</evidence>
<keyword evidence="2" id="KW-0862">Zinc</keyword>
<feature type="binding site" evidence="2">
    <location>
        <position position="310"/>
    </location>
    <ligand>
        <name>Zn(2+)</name>
        <dbReference type="ChEBI" id="CHEBI:29105"/>
    </ligand>
</feature>
<comment type="similarity">
    <text evidence="1">Belongs to the LanC-like protein family.</text>
</comment>
<evidence type="ECO:0000256" key="1">
    <source>
        <dbReference type="ARBA" id="ARBA00007179"/>
    </source>
</evidence>
<dbReference type="PRINTS" id="PR01951">
    <property type="entry name" value="LANCEUKARYTE"/>
</dbReference>